<dbReference type="EMBL" id="UZAF01022101">
    <property type="protein sequence ID" value="VDO83075.1"/>
    <property type="molecule type" value="Genomic_DNA"/>
</dbReference>
<proteinExistence type="predicted"/>
<keyword evidence="1" id="KW-1133">Transmembrane helix</keyword>
<reference evidence="4" key="1">
    <citation type="submission" date="2017-02" db="UniProtKB">
        <authorList>
            <consortium name="WormBaseParasite"/>
        </authorList>
    </citation>
    <scope>IDENTIFICATION</scope>
</reference>
<evidence type="ECO:0000313" key="3">
    <source>
        <dbReference type="Proteomes" id="UP000268014"/>
    </source>
</evidence>
<organism evidence="4">
    <name type="scientific">Haemonchus placei</name>
    <name type="common">Barber's pole worm</name>
    <dbReference type="NCBI Taxonomy" id="6290"/>
    <lineage>
        <taxon>Eukaryota</taxon>
        <taxon>Metazoa</taxon>
        <taxon>Ecdysozoa</taxon>
        <taxon>Nematoda</taxon>
        <taxon>Chromadorea</taxon>
        <taxon>Rhabditida</taxon>
        <taxon>Rhabditina</taxon>
        <taxon>Rhabditomorpha</taxon>
        <taxon>Strongyloidea</taxon>
        <taxon>Trichostrongylidae</taxon>
        <taxon>Haemonchus</taxon>
    </lineage>
</organism>
<reference evidence="2 3" key="2">
    <citation type="submission" date="2018-11" db="EMBL/GenBank/DDBJ databases">
        <authorList>
            <consortium name="Pathogen Informatics"/>
        </authorList>
    </citation>
    <scope>NUCLEOTIDE SEQUENCE [LARGE SCALE GENOMIC DNA]</scope>
    <source>
        <strain evidence="2 3">MHpl1</strain>
    </source>
</reference>
<dbReference type="WBParaSite" id="HPLM_0002033801-mRNA-1">
    <property type="protein sequence ID" value="HPLM_0002033801-mRNA-1"/>
    <property type="gene ID" value="HPLM_0002033801"/>
</dbReference>
<evidence type="ECO:0000313" key="2">
    <source>
        <dbReference type="EMBL" id="VDO83075.1"/>
    </source>
</evidence>
<feature type="transmembrane region" description="Helical" evidence="1">
    <location>
        <begin position="120"/>
        <end position="144"/>
    </location>
</feature>
<sequence length="153" mass="17292">MPIKADARMDIPEYCVTVYCEWTIPSITHDMKFVALFNFTSEADMLTVATGNDIRQFSSKSRVLVRKEWRLPKNPQAVTISYKRDVRANSSLSSAMSSFLVSWMPNEEPNGDSCIEARLLVYYSVTIITLLSIVLIAGIIVAVFRRYAGEHFG</sequence>
<dbReference type="Proteomes" id="UP000268014">
    <property type="component" value="Unassembled WGS sequence"/>
</dbReference>
<gene>
    <name evidence="2" type="ORF">HPLM_LOCUS20330</name>
</gene>
<evidence type="ECO:0000313" key="4">
    <source>
        <dbReference type="WBParaSite" id="HPLM_0002033801-mRNA-1"/>
    </source>
</evidence>
<dbReference type="AlphaFoldDB" id="A0A0N4X7J6"/>
<keyword evidence="3" id="KW-1185">Reference proteome</keyword>
<keyword evidence="1" id="KW-0472">Membrane</keyword>
<accession>A0A0N4X7J6</accession>
<protein>
    <submittedName>
        <fullName evidence="4">CUB domain-containing protein</fullName>
    </submittedName>
</protein>
<keyword evidence="1" id="KW-0812">Transmembrane</keyword>
<name>A0A0N4X7J6_HAEPC</name>
<evidence type="ECO:0000256" key="1">
    <source>
        <dbReference type="SAM" id="Phobius"/>
    </source>
</evidence>